<evidence type="ECO:0000313" key="1">
    <source>
        <dbReference type="EMBL" id="UVF62411.1"/>
    </source>
</evidence>
<proteinExistence type="predicted"/>
<reference evidence="1 2" key="1">
    <citation type="submission" date="2022-05" db="EMBL/GenBank/DDBJ databases">
        <title>Diverse viruses of marine archaea discovered using metagenomics.</title>
        <authorList>
            <person name="Zhou Y."/>
        </authorList>
    </citation>
    <scope>NUCLEOTIDE SEQUENCE [LARGE SCALE GENOMIC DNA]</scope>
    <source>
        <strain evidence="1">YSH_922147</strain>
    </source>
</reference>
<name>A0A976YF46_9CAUD</name>
<evidence type="ECO:0000313" key="2">
    <source>
        <dbReference type="Proteomes" id="UP001156973"/>
    </source>
</evidence>
<protein>
    <submittedName>
        <fullName evidence="1">Uncharacterized protein</fullName>
    </submittedName>
</protein>
<dbReference type="EMBL" id="ON649701">
    <property type="protein sequence ID" value="UVF62411.1"/>
    <property type="molecule type" value="Genomic_DNA"/>
</dbReference>
<dbReference type="Proteomes" id="UP001156973">
    <property type="component" value="Segment"/>
</dbReference>
<dbReference type="KEGG" id="vg:80544962"/>
<accession>A0A976YF46</accession>
<keyword evidence="2" id="KW-1185">Reference proteome</keyword>
<sequence length="62" mass="7212">MTLPKPDLIILIDRLIETYRKRHDNSDFMNPSSMCEEMLLYLADIKKLAEKLLTQTTEGDAK</sequence>
<organism evidence="1 2">
    <name type="scientific">Nitrososphaeria virus YSH_922147</name>
    <dbReference type="NCBI Taxonomy" id="3071323"/>
    <lineage>
        <taxon>Viruses</taxon>
        <taxon>Duplodnaviria</taxon>
        <taxon>Heunggongvirae</taxon>
        <taxon>Uroviricota</taxon>
        <taxon>Caudoviricetes</taxon>
        <taxon>Juravirales</taxon>
        <taxon>Yangangviridae</taxon>
        <taxon>Mathaucavirus</taxon>
        <taxon>Mathaucavirus yangshanense</taxon>
    </lineage>
</organism>